<comment type="caution">
    <text evidence="2">The sequence shown here is derived from an EMBL/GenBank/DDBJ whole genome shotgun (WGS) entry which is preliminary data.</text>
</comment>
<evidence type="ECO:0000313" key="3">
    <source>
        <dbReference type="Proteomes" id="UP001168528"/>
    </source>
</evidence>
<dbReference type="Proteomes" id="UP001168528">
    <property type="component" value="Unassembled WGS sequence"/>
</dbReference>
<sequence>MGALLLFSIAGNIYYWTKSQDLASEKDRIAQKSDVLLLGQSRDIKQLKKQLNNTQRENRSYTNQVNELTNSISAVNTDIWELRTKGANNRGSLDSLRNEGQAKLSDLNNKADQLMENNSTLTRKNNQLNQQADVLNDSLQRVANALTADGFRIVALKSNYKETAKAKKVAVLTVSFTVPAEFGLRGRKEVYLSLTNSQGTAVNPVLRTFTLSNAEDKRVIPVHAVKSVNFYERKESVEFTFDDTKAIRPGMYIASAYTKDKYLGSVEVQFRDSFWFF</sequence>
<dbReference type="EMBL" id="JAUKPO010000034">
    <property type="protein sequence ID" value="MDO1450683.1"/>
    <property type="molecule type" value="Genomic_DNA"/>
</dbReference>
<keyword evidence="3" id="KW-1185">Reference proteome</keyword>
<gene>
    <name evidence="2" type="ORF">Q0590_30700</name>
</gene>
<evidence type="ECO:0008006" key="4">
    <source>
        <dbReference type="Google" id="ProtNLM"/>
    </source>
</evidence>
<evidence type="ECO:0000256" key="1">
    <source>
        <dbReference type="SAM" id="Coils"/>
    </source>
</evidence>
<accession>A0ABT8RHN7</accession>
<feature type="coiled-coil region" evidence="1">
    <location>
        <begin position="97"/>
        <end position="145"/>
    </location>
</feature>
<dbReference type="RefSeq" id="WP_302041484.1">
    <property type="nucleotide sequence ID" value="NZ_JAUKPO010000034.1"/>
</dbReference>
<reference evidence="2" key="1">
    <citation type="submission" date="2023-07" db="EMBL/GenBank/DDBJ databases">
        <title>The genome sequence of Rhodocytophaga aerolata KACC 12507.</title>
        <authorList>
            <person name="Zhang X."/>
        </authorList>
    </citation>
    <scope>NUCLEOTIDE SEQUENCE</scope>
    <source>
        <strain evidence="2">KACC 12507</strain>
    </source>
</reference>
<proteinExistence type="predicted"/>
<keyword evidence="1" id="KW-0175">Coiled coil</keyword>
<feature type="coiled-coil region" evidence="1">
    <location>
        <begin position="37"/>
        <end position="71"/>
    </location>
</feature>
<protein>
    <recommendedName>
        <fullName evidence="4">Chromosome partition protein Smc</fullName>
    </recommendedName>
</protein>
<evidence type="ECO:0000313" key="2">
    <source>
        <dbReference type="EMBL" id="MDO1450683.1"/>
    </source>
</evidence>
<name>A0ABT8RHN7_9BACT</name>
<organism evidence="2 3">
    <name type="scientific">Rhodocytophaga aerolata</name>
    <dbReference type="NCBI Taxonomy" id="455078"/>
    <lineage>
        <taxon>Bacteria</taxon>
        <taxon>Pseudomonadati</taxon>
        <taxon>Bacteroidota</taxon>
        <taxon>Cytophagia</taxon>
        <taxon>Cytophagales</taxon>
        <taxon>Rhodocytophagaceae</taxon>
        <taxon>Rhodocytophaga</taxon>
    </lineage>
</organism>